<evidence type="ECO:0000313" key="3">
    <source>
        <dbReference type="Proteomes" id="UP000076842"/>
    </source>
</evidence>
<keyword evidence="1" id="KW-0732">Signal</keyword>
<evidence type="ECO:0000313" key="2">
    <source>
        <dbReference type="EMBL" id="KZT53940.1"/>
    </source>
</evidence>
<dbReference type="InParanoid" id="A0A165E1Y5"/>
<dbReference type="AlphaFoldDB" id="A0A165E1Y5"/>
<gene>
    <name evidence="2" type="ORF">CALCODRAFT_485948</name>
</gene>
<feature type="chain" id="PRO_5007856962" description="Fucose-specific lectin" evidence="1">
    <location>
        <begin position="26"/>
        <end position="236"/>
    </location>
</feature>
<reference evidence="2 3" key="1">
    <citation type="journal article" date="2016" name="Mol. Biol. Evol.">
        <title>Comparative Genomics of Early-Diverging Mushroom-Forming Fungi Provides Insights into the Origins of Lignocellulose Decay Capabilities.</title>
        <authorList>
            <person name="Nagy L.G."/>
            <person name="Riley R."/>
            <person name="Tritt A."/>
            <person name="Adam C."/>
            <person name="Daum C."/>
            <person name="Floudas D."/>
            <person name="Sun H."/>
            <person name="Yadav J.S."/>
            <person name="Pangilinan J."/>
            <person name="Larsson K.H."/>
            <person name="Matsuura K."/>
            <person name="Barry K."/>
            <person name="Labutti K."/>
            <person name="Kuo R."/>
            <person name="Ohm R.A."/>
            <person name="Bhattacharya S.S."/>
            <person name="Shirouzu T."/>
            <person name="Yoshinaga Y."/>
            <person name="Martin F.M."/>
            <person name="Grigoriev I.V."/>
            <person name="Hibbett D.S."/>
        </authorList>
    </citation>
    <scope>NUCLEOTIDE SEQUENCE [LARGE SCALE GENOMIC DNA]</scope>
    <source>
        <strain evidence="2 3">HHB12733</strain>
    </source>
</reference>
<dbReference type="EMBL" id="KV424025">
    <property type="protein sequence ID" value="KZT53940.1"/>
    <property type="molecule type" value="Genomic_DNA"/>
</dbReference>
<evidence type="ECO:0008006" key="4">
    <source>
        <dbReference type="Google" id="ProtNLM"/>
    </source>
</evidence>
<dbReference type="Proteomes" id="UP000076842">
    <property type="component" value="Unassembled WGS sequence"/>
</dbReference>
<accession>A0A165E1Y5</accession>
<feature type="signal peptide" evidence="1">
    <location>
        <begin position="1"/>
        <end position="25"/>
    </location>
</feature>
<sequence>MLAAKLLSLVTFLTFALLAYGLTNGERISRGMTPAKPRRLFEPTRVHVARQSDTPPSIGAKIAVVAAGSAPLPENVLAYVGPADDEIAEQFPTADTPTDPTQAALLSYSVNQPVTNIFTTDTDQTYYLSAMSMNSNLILSASNRNFAIIGFSDLASAVGAPPSTVLVGQFFSVESAIWTVLVASGQILPTWVNTDGSRPTISTLLADDSLYITANPSGARLTLGGGVAVDIYFVDF</sequence>
<name>A0A165E1Y5_9BASI</name>
<evidence type="ECO:0000256" key="1">
    <source>
        <dbReference type="SAM" id="SignalP"/>
    </source>
</evidence>
<proteinExistence type="predicted"/>
<organism evidence="2 3">
    <name type="scientific">Calocera cornea HHB12733</name>
    <dbReference type="NCBI Taxonomy" id="1353952"/>
    <lineage>
        <taxon>Eukaryota</taxon>
        <taxon>Fungi</taxon>
        <taxon>Dikarya</taxon>
        <taxon>Basidiomycota</taxon>
        <taxon>Agaricomycotina</taxon>
        <taxon>Dacrymycetes</taxon>
        <taxon>Dacrymycetales</taxon>
        <taxon>Dacrymycetaceae</taxon>
        <taxon>Calocera</taxon>
    </lineage>
</organism>
<dbReference type="OrthoDB" id="4584900at2759"/>
<protein>
    <recommendedName>
        <fullName evidence="4">Fucose-specific lectin</fullName>
    </recommendedName>
</protein>
<keyword evidence="3" id="KW-1185">Reference proteome</keyword>